<accession>A0A7V5RR06</accession>
<reference evidence="1" key="1">
    <citation type="journal article" date="2020" name="mSystems">
        <title>Genome- and Community-Level Interaction Insights into Carbon Utilization and Element Cycling Functions of Hydrothermarchaeota in Hydrothermal Sediment.</title>
        <authorList>
            <person name="Zhou Z."/>
            <person name="Liu Y."/>
            <person name="Xu W."/>
            <person name="Pan J."/>
            <person name="Luo Z.H."/>
            <person name="Li M."/>
        </authorList>
    </citation>
    <scope>NUCLEOTIDE SEQUENCE [LARGE SCALE GENOMIC DNA]</scope>
    <source>
        <strain evidence="1">HyVt-460</strain>
    </source>
</reference>
<protein>
    <submittedName>
        <fullName evidence="1">Uncharacterized protein</fullName>
    </submittedName>
</protein>
<sequence length="135" mass="16028">MLDYLKDDLETVKKELQRIHFFLTEPETEEIRLQTLEYFDTVFKDTLVLLSRFLKEEYSVREKEASGIISRGFELKLYNAPTYSRLKELAADMERKKKDVDAVFARIRDDYVFLLRLLLDMLSRFGDEADEEEGA</sequence>
<proteinExistence type="predicted"/>
<evidence type="ECO:0000313" key="1">
    <source>
        <dbReference type="EMBL" id="HHM02867.1"/>
    </source>
</evidence>
<dbReference type="Proteomes" id="UP000885771">
    <property type="component" value="Unassembled WGS sequence"/>
</dbReference>
<dbReference type="EMBL" id="DRLI01000292">
    <property type="protein sequence ID" value="HHM02867.1"/>
    <property type="molecule type" value="Genomic_DNA"/>
</dbReference>
<gene>
    <name evidence="1" type="ORF">ENJ15_07610</name>
</gene>
<organism evidence="1">
    <name type="scientific">Caldithrix abyssi</name>
    <dbReference type="NCBI Taxonomy" id="187145"/>
    <lineage>
        <taxon>Bacteria</taxon>
        <taxon>Pseudomonadati</taxon>
        <taxon>Calditrichota</taxon>
        <taxon>Calditrichia</taxon>
        <taxon>Calditrichales</taxon>
        <taxon>Calditrichaceae</taxon>
        <taxon>Caldithrix</taxon>
    </lineage>
</organism>
<name>A0A7V5RR06_CALAY</name>
<dbReference type="AlphaFoldDB" id="A0A7V5RR06"/>
<comment type="caution">
    <text evidence="1">The sequence shown here is derived from an EMBL/GenBank/DDBJ whole genome shotgun (WGS) entry which is preliminary data.</text>
</comment>